<sequence>MSSYLSNCLIVSLSPETIHEATEWRVIPCPPNSAASYDTYLNDRFTLGWGGTTRRLHATNLRGVDGTSIHFVHGTNAQINLPCSIRIDMMSIDLSQSFLSHQFCSGDSPDSDKTMLWTPVLDSLVNDVQSRPGWSRYFVFVSFHPTLRFNPALDVATLARAPVMASKTHTAPTLKEWQGLHHSKHPYDVKFSFGSSSNELWETAEFLQSKSSYWADLFSSGFSESVKKFDLNGQEQVTSDVGIESAKNKTTISNLNEGGSKSDQSPSSQGQCTIPIHTISIEDEELYHPYRIILCWLRTGEIKFRPLVIDCHPSDEGSADAEPESKAASDVLGFDTVCPKAIYRLAHFLELEQLQTLALRSIVSQIKVENVALELFGQLSTDFDEIHKREFDFAIRNWAVVKKTAGMQSVQQWVKEGRLPNALQTLLDVSLALSSA</sequence>
<dbReference type="STRING" id="289078.A0A2X0LRL6"/>
<dbReference type="AlphaFoldDB" id="A0A2X0LRL6"/>
<dbReference type="OrthoDB" id="2533563at2759"/>
<name>A0A2X0LRL6_9BASI</name>
<dbReference type="Proteomes" id="UP000249723">
    <property type="component" value="Unassembled WGS sequence"/>
</dbReference>
<organism evidence="2 3">
    <name type="scientific">Microbotryum saponariae</name>
    <dbReference type="NCBI Taxonomy" id="289078"/>
    <lineage>
        <taxon>Eukaryota</taxon>
        <taxon>Fungi</taxon>
        <taxon>Dikarya</taxon>
        <taxon>Basidiomycota</taxon>
        <taxon>Pucciniomycotina</taxon>
        <taxon>Microbotryomycetes</taxon>
        <taxon>Microbotryales</taxon>
        <taxon>Microbotryaceae</taxon>
        <taxon>Microbotryum</taxon>
    </lineage>
</organism>
<protein>
    <submittedName>
        <fullName evidence="2">BZ3500_MvSof-1268-A1-R1_Chr10-2g02983 protein</fullName>
    </submittedName>
</protein>
<accession>A0A2X0LRL6</accession>
<reference evidence="3" key="1">
    <citation type="submission" date="2016-10" db="EMBL/GenBank/DDBJ databases">
        <authorList>
            <person name="Jeantristanb JTB J.-T."/>
            <person name="Ricardo R."/>
        </authorList>
    </citation>
    <scope>NUCLEOTIDE SEQUENCE [LARGE SCALE GENOMIC DNA]</scope>
</reference>
<dbReference type="EMBL" id="FMWP01000117">
    <property type="protein sequence ID" value="SDA01873.1"/>
    <property type="molecule type" value="Genomic_DNA"/>
</dbReference>
<gene>
    <name evidence="2" type="ORF">BZ3500_MVSOF-1268-A1-R1_CHR10-2G02983</name>
</gene>
<dbReference type="InterPro" id="IPR011333">
    <property type="entry name" value="SKP1/BTB/POZ_sf"/>
</dbReference>
<keyword evidence="3" id="KW-1185">Reference proteome</keyword>
<evidence type="ECO:0000313" key="2">
    <source>
        <dbReference type="EMBL" id="SDA01873.1"/>
    </source>
</evidence>
<feature type="region of interest" description="Disordered" evidence="1">
    <location>
        <begin position="252"/>
        <end position="271"/>
    </location>
</feature>
<evidence type="ECO:0000313" key="3">
    <source>
        <dbReference type="Proteomes" id="UP000249723"/>
    </source>
</evidence>
<evidence type="ECO:0000256" key="1">
    <source>
        <dbReference type="SAM" id="MobiDB-lite"/>
    </source>
</evidence>
<proteinExistence type="predicted"/>
<dbReference type="Gene3D" id="3.30.710.10">
    <property type="entry name" value="Potassium Channel Kv1.1, Chain A"/>
    <property type="match status" value="1"/>
</dbReference>